<dbReference type="WBParaSite" id="ES5_v2.g7756.t1">
    <property type="protein sequence ID" value="ES5_v2.g7756.t1"/>
    <property type="gene ID" value="ES5_v2.g7756"/>
</dbReference>
<name>A0AC34GT59_9BILA</name>
<organism evidence="1 2">
    <name type="scientific">Panagrolaimus sp. ES5</name>
    <dbReference type="NCBI Taxonomy" id="591445"/>
    <lineage>
        <taxon>Eukaryota</taxon>
        <taxon>Metazoa</taxon>
        <taxon>Ecdysozoa</taxon>
        <taxon>Nematoda</taxon>
        <taxon>Chromadorea</taxon>
        <taxon>Rhabditida</taxon>
        <taxon>Tylenchina</taxon>
        <taxon>Panagrolaimomorpha</taxon>
        <taxon>Panagrolaimoidea</taxon>
        <taxon>Panagrolaimidae</taxon>
        <taxon>Panagrolaimus</taxon>
    </lineage>
</organism>
<evidence type="ECO:0000313" key="2">
    <source>
        <dbReference type="WBParaSite" id="ES5_v2.g7756.t1"/>
    </source>
</evidence>
<dbReference type="Proteomes" id="UP000887579">
    <property type="component" value="Unplaced"/>
</dbReference>
<accession>A0AC34GT59</accession>
<protein>
    <submittedName>
        <fullName evidence="2">C-type lectin domain-containing protein</fullName>
    </submittedName>
</protein>
<reference evidence="2" key="1">
    <citation type="submission" date="2022-11" db="UniProtKB">
        <authorList>
            <consortium name="WormBaseParasite"/>
        </authorList>
    </citation>
    <scope>IDENTIFICATION</scope>
</reference>
<evidence type="ECO:0000313" key="1">
    <source>
        <dbReference type="Proteomes" id="UP000887579"/>
    </source>
</evidence>
<proteinExistence type="predicted"/>
<sequence>MLTFIFLFFFIQIVAAKCPSNTTEWQSSCFSFFNISTGFADADLQCQKMGGHLASIHDGFTNALLAQEGVKTLHESTETDFWIGATKLIKPPNWNWTDGSPFDFTDWNKGEPQNTSGANCAALSTVDGYWTAQDCFKPKAFACSSPATPSYPLSYNCSRGWYYIPSAHACYGSNGGGNTILNWTAAQNFCESLGAQLPSIHTLAEYQYLQKEGVKILHESTETDFWIGATKLIKPPSWNWTDGTPFDFTNWNKGEPQNTSGANCAAMSTVDGYWTAQDCFKPKAFVCSTPAKPSYPAAANCSNGWYYVAPAHACYGASGYTHILNWTAAQNYCESVGAQLPSIHTLAEYQYLQSLIYTFWRVLWTGIYSVDGGKSWKNSDNTPLDFLNYGKWCDGRPFTNITGERCVFLEAPCYVDLDCTNTAVDTICKKPL</sequence>